<dbReference type="SUPFAM" id="SSF48452">
    <property type="entry name" value="TPR-like"/>
    <property type="match status" value="1"/>
</dbReference>
<dbReference type="AlphaFoldDB" id="A0A150WLH2"/>
<dbReference type="EMBL" id="LUKF01000012">
    <property type="protein sequence ID" value="KYG64637.1"/>
    <property type="molecule type" value="Genomic_DNA"/>
</dbReference>
<dbReference type="Proteomes" id="UP000075391">
    <property type="component" value="Unassembled WGS sequence"/>
</dbReference>
<dbReference type="Gene3D" id="1.25.40.10">
    <property type="entry name" value="Tetratricopeptide repeat domain"/>
    <property type="match status" value="2"/>
</dbReference>
<accession>A0A150WLH2</accession>
<dbReference type="InterPro" id="IPR019734">
    <property type="entry name" value="TPR_rpt"/>
</dbReference>
<feature type="chain" id="PRO_5007572857" evidence="1">
    <location>
        <begin position="19"/>
        <end position="996"/>
    </location>
</feature>
<feature type="signal peptide" evidence="1">
    <location>
        <begin position="1"/>
        <end position="18"/>
    </location>
</feature>
<dbReference type="SMART" id="SM00028">
    <property type="entry name" value="TPR"/>
    <property type="match status" value="3"/>
</dbReference>
<proteinExistence type="predicted"/>
<evidence type="ECO:0000256" key="1">
    <source>
        <dbReference type="SAM" id="SignalP"/>
    </source>
</evidence>
<comment type="caution">
    <text evidence="2">The sequence shown here is derived from an EMBL/GenBank/DDBJ whole genome shotgun (WGS) entry which is preliminary data.</text>
</comment>
<name>A0A150WLH2_BDEBC</name>
<gene>
    <name evidence="2" type="ORF">AZI85_03980</name>
</gene>
<evidence type="ECO:0000313" key="3">
    <source>
        <dbReference type="Proteomes" id="UP000075391"/>
    </source>
</evidence>
<protein>
    <submittedName>
        <fullName evidence="2">Uncharacterized protein</fullName>
    </submittedName>
</protein>
<reference evidence="2 3" key="1">
    <citation type="submission" date="2016-03" db="EMBL/GenBank/DDBJ databases">
        <authorList>
            <person name="Ploux O."/>
        </authorList>
    </citation>
    <scope>NUCLEOTIDE SEQUENCE [LARGE SCALE GENOMIC DNA]</scope>
    <source>
        <strain evidence="2 3">BER2</strain>
    </source>
</reference>
<organism evidence="2 3">
    <name type="scientific">Bdellovibrio bacteriovorus</name>
    <dbReference type="NCBI Taxonomy" id="959"/>
    <lineage>
        <taxon>Bacteria</taxon>
        <taxon>Pseudomonadati</taxon>
        <taxon>Bdellovibrionota</taxon>
        <taxon>Bdellovibrionia</taxon>
        <taxon>Bdellovibrionales</taxon>
        <taxon>Pseudobdellovibrionaceae</taxon>
        <taxon>Bdellovibrio</taxon>
    </lineage>
</organism>
<dbReference type="OrthoDB" id="9766687at2"/>
<sequence length="996" mass="110309">MKKGLLIFSLSVGVTASAQTSATQAGSTQDLLIQKLTQVQLGLAPADPARAGVLLRLADLHAERARQLSMKELNDGCVVCKAGEKDREKALSFYTEALTKVPANSVAKVHLQMGHLYELQGRNELAEKSYQAMLSSSSSPIEMAEANLSLAEMAFRKSDFKKAQELYGKVLATEGASSQGLAAYRNAWCSFRMGDLEGSIVKLQDILKNPKLQSRMAASRGVADVQFLEEVSRDLATFMAARGIKDGDAETLFALSPEQFKLQQVTMLAREGLRLGQKEPSLKVWDFVYQKQADPKMRLEAQVRMAQLNFDLKNVPAAFKAYQMGLNLWGATDCTAATCEESAKGLRQFVVGWNRIENSKPSAELLGAYDEYFKVFPEDEDMYVWGSQAAATAGQYAQAAQWTASANKMILAKYLAEKDSAQQKVQAEKLEKNLLLGIENAEKSKDEKLLVAAQDDYLTKSVLKQKSFDVQYQKAYAIYQKGDYAAAAGQLNDLAINGKGSSQIKVQAAELSLDALALLKDDARIQQWSALYASKFADKKGEFQQIHEKSVLTQSAKLAEAQPDQALTVLASFNMAAATPEDRKIYLKNKILLNEKLNKITEARVATEDLLREKTLTTEEREFALGRKVWFAELELDFATALAAAEQMQFSSLSQEEKVLKLALYSELADKSPATYYSQYLKQSKDDEKKALIATQLIRLSKAPAKDFDVYKPYFKNNAGLYSRAALEVYGMTKDRKVLEKALKDKGNSKQDAFVMIEKILVLADLKDLGKQAAAHNIDTKNQNTIAMGLKARVKLLEKIDGVANRAIATGDWSSQMLALDLVAKENSRFYNEALALPMPTGLTPEQENEYLTILSQQVAPNQNTAMMAETKVKEFWSQKTALDSYKTFAHQNYNWANYIVEEVEAVAAIAPEDQKIAWTGAVSEIKASVTAQQKPSLAEMEKARTNLKQNPFTVSAIEEAIAVEKKAQRKSMVEYLQGRLATLAKKDGEVKGDKQ</sequence>
<evidence type="ECO:0000313" key="2">
    <source>
        <dbReference type="EMBL" id="KYG64637.1"/>
    </source>
</evidence>
<keyword evidence="1" id="KW-0732">Signal</keyword>
<dbReference type="InterPro" id="IPR011990">
    <property type="entry name" value="TPR-like_helical_dom_sf"/>
</dbReference>